<dbReference type="SUPFAM" id="SSF52540">
    <property type="entry name" value="P-loop containing nucleoside triphosphate hydrolases"/>
    <property type="match status" value="1"/>
</dbReference>
<evidence type="ECO:0000256" key="1">
    <source>
        <dbReference type="ARBA" id="ARBA00022679"/>
    </source>
</evidence>
<dbReference type="Pfam" id="PF13469">
    <property type="entry name" value="Sulfotransfer_3"/>
    <property type="match status" value="2"/>
</dbReference>
<dbReference type="InterPro" id="IPR026634">
    <property type="entry name" value="TPST-like"/>
</dbReference>
<sequence length="311" mass="36031">MISYLLFEGRPLTTKGRWINPLVFGIHGAAKRLPLLKPVEKPIYIIGTGRSGTTILGVLLSMHREVGFLNEPKALWHSAYPNEDLIGNYSSLPAHYRMNETLASDELRITLQRLYGAYLRMTGSHRVVDKYPEMIFRTPFIKALFPDARFLFLARNGWDTCTSINRWSQRLGVHKGDETHDWWGRDDRKWRLLVEQLLPQHRDLASHQDEIMAFDKHTDRAAVEWIISMREGQHLCENDPGHVMRIDYEKLTADPDTWLSDILSFCELPADEKFLEYGKDTLRPVPPRKPFELAAVLRGPFEETQCVLGYE</sequence>
<dbReference type="AlphaFoldDB" id="A0A370DLX7"/>
<protein>
    <submittedName>
        <fullName evidence="2">Sulfotransferase</fullName>
    </submittedName>
</protein>
<evidence type="ECO:0000313" key="2">
    <source>
        <dbReference type="EMBL" id="RDH85888.1"/>
    </source>
</evidence>
<dbReference type="InterPro" id="IPR027417">
    <property type="entry name" value="P-loop_NTPase"/>
</dbReference>
<organism evidence="2 3">
    <name type="scientific">endosymbiont of Escarpia spicata</name>
    <dbReference type="NCBI Taxonomy" id="2200908"/>
    <lineage>
        <taxon>Bacteria</taxon>
        <taxon>Pseudomonadati</taxon>
        <taxon>Pseudomonadota</taxon>
        <taxon>Gammaproteobacteria</taxon>
        <taxon>sulfur-oxidizing symbionts</taxon>
    </lineage>
</organism>
<gene>
    <name evidence="2" type="ORF">DIZ78_09630</name>
</gene>
<dbReference type="Proteomes" id="UP000254771">
    <property type="component" value="Unassembled WGS sequence"/>
</dbReference>
<dbReference type="EMBL" id="QFXE01000011">
    <property type="protein sequence ID" value="RDH85888.1"/>
    <property type="molecule type" value="Genomic_DNA"/>
</dbReference>
<keyword evidence="1" id="KW-0808">Transferase</keyword>
<keyword evidence="3" id="KW-1185">Reference proteome</keyword>
<evidence type="ECO:0000313" key="3">
    <source>
        <dbReference type="Proteomes" id="UP000254771"/>
    </source>
</evidence>
<dbReference type="Gene3D" id="3.40.50.300">
    <property type="entry name" value="P-loop containing nucleotide triphosphate hydrolases"/>
    <property type="match status" value="1"/>
</dbReference>
<accession>A0A370DLX7</accession>
<reference evidence="2 3" key="1">
    <citation type="journal article" date="2018" name="ISME J.">
        <title>Endosymbiont genomes yield clues of tubeworm success.</title>
        <authorList>
            <person name="Li Y."/>
            <person name="Liles M.R."/>
            <person name="Halanych K.M."/>
        </authorList>
    </citation>
    <scope>NUCLEOTIDE SEQUENCE [LARGE SCALE GENOMIC DNA]</scope>
    <source>
        <strain evidence="2">A1462</strain>
    </source>
</reference>
<dbReference type="PANTHER" id="PTHR12788:SF10">
    <property type="entry name" value="PROTEIN-TYROSINE SULFOTRANSFERASE"/>
    <property type="match status" value="1"/>
</dbReference>
<name>A0A370DLX7_9GAMM</name>
<dbReference type="GO" id="GO:0008476">
    <property type="term" value="F:protein-tyrosine sulfotransferase activity"/>
    <property type="evidence" value="ECO:0007669"/>
    <property type="project" value="InterPro"/>
</dbReference>
<comment type="caution">
    <text evidence="2">The sequence shown here is derived from an EMBL/GenBank/DDBJ whole genome shotgun (WGS) entry which is preliminary data.</text>
</comment>
<proteinExistence type="predicted"/>
<dbReference type="PANTHER" id="PTHR12788">
    <property type="entry name" value="PROTEIN-TYROSINE SULFOTRANSFERASE 2"/>
    <property type="match status" value="1"/>
</dbReference>